<dbReference type="InterPro" id="IPR036890">
    <property type="entry name" value="HATPase_C_sf"/>
</dbReference>
<keyword evidence="1" id="KW-1133">Transmembrane helix</keyword>
<dbReference type="PANTHER" id="PTHR40448">
    <property type="entry name" value="TWO-COMPONENT SENSOR HISTIDINE KINASE"/>
    <property type="match status" value="1"/>
</dbReference>
<feature type="transmembrane region" description="Helical" evidence="1">
    <location>
        <begin position="98"/>
        <end position="121"/>
    </location>
</feature>
<sequence length="432" mass="48669">MIAMPSNTLGFLLSALRFTFELCAGLALFLPSLRVHSLRRVAAFPLITLTYLLASFIPLSSSNETTPVTGIIAVYLGIVALSWLYVRFVLRVPAMSALIFTTLGYSTQHLGIRIVGIVQNINAIASWLMYACIIALTYAAVYFLLARNITIDEDIVKNNRTWIFICFLVVIFAIAVGPLVERSSTMNLELFSFYDGLTIILAMLIMRLIMSNDSLHTELLHERQLDALRRQQYKLTKDTIESINITAHDFKANLRNFANLTETENTDLAARVREETLNNLERSVTTYKSIYNTGNIALDTVLTQKSLSCSQLSITLLCMADGSALNHMREEDIFTLFMNLLDNAIEAVRDLEPVERRVIDMTVSHDNSHACIHIDNYFDGPLNEQDGQLYTSKTDFKNHGFGMRSIKKICEKYSGTFSASHDDSMFSVDIYI</sequence>
<evidence type="ECO:0000313" key="3">
    <source>
        <dbReference type="EMBL" id="PKZ14593.1"/>
    </source>
</evidence>
<dbReference type="EMBL" id="PKGU01000004">
    <property type="protein sequence ID" value="PKZ14593.1"/>
    <property type="molecule type" value="Genomic_DNA"/>
</dbReference>
<protein>
    <recommendedName>
        <fullName evidence="2">Sensor histidine kinase NatK-like C-terminal domain-containing protein</fullName>
    </recommendedName>
</protein>
<dbReference type="PANTHER" id="PTHR40448:SF1">
    <property type="entry name" value="TWO-COMPONENT SENSOR HISTIDINE KINASE"/>
    <property type="match status" value="1"/>
</dbReference>
<dbReference type="AlphaFoldDB" id="A0A2I1M389"/>
<gene>
    <name evidence="3" type="ORF">CYJ32_06560</name>
</gene>
<evidence type="ECO:0000256" key="1">
    <source>
        <dbReference type="SAM" id="Phobius"/>
    </source>
</evidence>
<dbReference type="SUPFAM" id="SSF55874">
    <property type="entry name" value="ATPase domain of HSP90 chaperone/DNA topoisomerase II/histidine kinase"/>
    <property type="match status" value="1"/>
</dbReference>
<feature type="transmembrane region" description="Helical" evidence="1">
    <location>
        <begin position="127"/>
        <end position="149"/>
    </location>
</feature>
<keyword evidence="1" id="KW-0472">Membrane</keyword>
<feature type="domain" description="Sensor histidine kinase NatK-like C-terminal" evidence="2">
    <location>
        <begin position="331"/>
        <end position="432"/>
    </location>
</feature>
<feature type="transmembrane region" description="Helical" evidence="1">
    <location>
        <begin position="12"/>
        <end position="30"/>
    </location>
</feature>
<dbReference type="Pfam" id="PF14501">
    <property type="entry name" value="HATPase_c_5"/>
    <property type="match status" value="1"/>
</dbReference>
<dbReference type="GO" id="GO:0042802">
    <property type="term" value="F:identical protein binding"/>
    <property type="evidence" value="ECO:0007669"/>
    <property type="project" value="TreeGrafter"/>
</dbReference>
<feature type="transmembrane region" description="Helical" evidence="1">
    <location>
        <begin position="42"/>
        <end position="61"/>
    </location>
</feature>
<evidence type="ECO:0000313" key="4">
    <source>
        <dbReference type="Proteomes" id="UP000242263"/>
    </source>
</evidence>
<dbReference type="CDD" id="cd16935">
    <property type="entry name" value="HATPase_AgrC-ComD-like"/>
    <property type="match status" value="1"/>
</dbReference>
<name>A0A2I1M389_9BIFI</name>
<proteinExistence type="predicted"/>
<dbReference type="Gene3D" id="3.30.565.10">
    <property type="entry name" value="Histidine kinase-like ATPase, C-terminal domain"/>
    <property type="match status" value="1"/>
</dbReference>
<keyword evidence="1" id="KW-0812">Transmembrane</keyword>
<dbReference type="Proteomes" id="UP000242263">
    <property type="component" value="Unassembled WGS sequence"/>
</dbReference>
<feature type="transmembrane region" description="Helical" evidence="1">
    <location>
        <begin position="161"/>
        <end position="180"/>
    </location>
</feature>
<evidence type="ECO:0000259" key="2">
    <source>
        <dbReference type="Pfam" id="PF14501"/>
    </source>
</evidence>
<dbReference type="RefSeq" id="WP_101541511.1">
    <property type="nucleotide sequence ID" value="NZ_JASODL010000001.1"/>
</dbReference>
<reference evidence="3 4" key="1">
    <citation type="submission" date="2017-12" db="EMBL/GenBank/DDBJ databases">
        <title>Phylogenetic diversity of female urinary microbiome.</title>
        <authorList>
            <person name="Thomas-White K."/>
            <person name="Wolfe A.J."/>
        </authorList>
    </citation>
    <scope>NUCLEOTIDE SEQUENCE [LARGE SCALE GENOMIC DNA]</scope>
    <source>
        <strain evidence="3 4">UMB0064</strain>
    </source>
</reference>
<comment type="caution">
    <text evidence="3">The sequence shown here is derived from an EMBL/GenBank/DDBJ whole genome shotgun (WGS) entry which is preliminary data.</text>
</comment>
<accession>A0A2I1M389</accession>
<feature type="transmembrane region" description="Helical" evidence="1">
    <location>
        <begin position="192"/>
        <end position="210"/>
    </location>
</feature>
<dbReference type="InterPro" id="IPR032834">
    <property type="entry name" value="NatK-like_C"/>
</dbReference>
<feature type="transmembrane region" description="Helical" evidence="1">
    <location>
        <begin position="67"/>
        <end position="86"/>
    </location>
</feature>
<organism evidence="3 4">
    <name type="scientific">Alloscardovia omnicolens</name>
    <dbReference type="NCBI Taxonomy" id="419015"/>
    <lineage>
        <taxon>Bacteria</taxon>
        <taxon>Bacillati</taxon>
        <taxon>Actinomycetota</taxon>
        <taxon>Actinomycetes</taxon>
        <taxon>Bifidobacteriales</taxon>
        <taxon>Bifidobacteriaceae</taxon>
        <taxon>Alloscardovia</taxon>
    </lineage>
</organism>